<evidence type="ECO:0000313" key="1">
    <source>
        <dbReference type="EMBL" id="QCQ21353.1"/>
    </source>
</evidence>
<keyword evidence="2" id="KW-1185">Reference proteome</keyword>
<proteinExistence type="predicted"/>
<reference evidence="1 2" key="2">
    <citation type="submission" date="2019-05" db="EMBL/GenBank/DDBJ databases">
        <authorList>
            <person name="Suflita J.M."/>
            <person name="Marks C.R."/>
        </authorList>
    </citation>
    <scope>NUCLEOTIDE SEQUENCE [LARGE SCALE GENOMIC DNA]</scope>
    <source>
        <strain evidence="1 2">ALDC</strain>
    </source>
</reference>
<dbReference type="AlphaFoldDB" id="A0A4P8L1B3"/>
<evidence type="ECO:0000313" key="2">
    <source>
        <dbReference type="Proteomes" id="UP000298602"/>
    </source>
</evidence>
<dbReference type="EMBL" id="CP040098">
    <property type="protein sequence ID" value="QCQ21353.1"/>
    <property type="molecule type" value="Genomic_DNA"/>
</dbReference>
<dbReference type="Gene3D" id="3.30.870.10">
    <property type="entry name" value="Endonuclease Chain A"/>
    <property type="match status" value="1"/>
</dbReference>
<dbReference type="OrthoDB" id="6933556at2"/>
<dbReference type="SUPFAM" id="SSF56024">
    <property type="entry name" value="Phospholipase D/nuclease"/>
    <property type="match status" value="1"/>
</dbReference>
<gene>
    <name evidence="1" type="ORF">FDQ92_03655</name>
</gene>
<dbReference type="RefSeq" id="WP_137423322.1">
    <property type="nucleotide sequence ID" value="NZ_CP040098.1"/>
</dbReference>
<dbReference type="KEGG" id="dax:FDQ92_03655"/>
<protein>
    <submittedName>
        <fullName evidence="1">Uncharacterized protein</fullName>
    </submittedName>
</protein>
<accession>A0A4P8L1B3</accession>
<dbReference type="CDD" id="cd09117">
    <property type="entry name" value="PLDc_Bfil_DEXD_like"/>
    <property type="match status" value="1"/>
</dbReference>
<organism evidence="1 2">
    <name type="scientific">Desulfoglaeba alkanexedens ALDC</name>
    <dbReference type="NCBI Taxonomy" id="980445"/>
    <lineage>
        <taxon>Bacteria</taxon>
        <taxon>Pseudomonadati</taxon>
        <taxon>Thermodesulfobacteriota</taxon>
        <taxon>Syntrophobacteria</taxon>
        <taxon>Syntrophobacterales</taxon>
        <taxon>Syntrophobacteraceae</taxon>
        <taxon>Desulfoglaeba</taxon>
    </lineage>
</organism>
<sequence>MFVTSSEYEKVVTSILEEEEELFVAVAFWGCGADSIINRRSAKTVKLICNLASGATNPDVIGALRGKQGVCLKQHDRLHAKVFVGSKRALVGSANLSSNGLNLEGAEISGWEEAGLVTTDAKEIGAIKKWFDAMWRESREIKDFELEDARRKWKERRATRVNISSSSSSSRGFSLAELSLEEISDRRIYLVIYRNQLSDEAVKEYGKYQKQQTGQPLDKSAEPPPVYEGWPELPKDAQLIDVYYGPRGGLRCFGVYTRTYDIKFKYSEGSQGHLAVCRKDNQIMGYPFGHEEELKFAKDLCPCIEEIWNSDLAVGDNLGKYIQLADVVQICRRPHSKR</sequence>
<reference evidence="1 2" key="1">
    <citation type="submission" date="2019-05" db="EMBL/GenBank/DDBJ databases">
        <title>The Complete Genome Sequence of the n-alkane-degrading Desulfoglaeba alkanexedens ALDC reveals multiple alkylsuccinate synthase gene clusters.</title>
        <authorList>
            <person name="Callaghan A.V."/>
            <person name="Davidova I.A."/>
            <person name="Duncan K.E."/>
            <person name="Morris B."/>
            <person name="McInerney M.J."/>
        </authorList>
    </citation>
    <scope>NUCLEOTIDE SEQUENCE [LARGE SCALE GENOMIC DNA]</scope>
    <source>
        <strain evidence="1 2">ALDC</strain>
    </source>
</reference>
<name>A0A4P8L1B3_9BACT</name>
<dbReference type="Proteomes" id="UP000298602">
    <property type="component" value="Chromosome"/>
</dbReference>